<keyword evidence="4" id="KW-0769">Symport</keyword>
<comment type="similarity">
    <text evidence="2">Belongs to the bile acid:sodium symporter (BASS) (TC 2.A.28) family.</text>
</comment>
<dbReference type="InterPro" id="IPR004710">
    <property type="entry name" value="Bilac:Na_transpt"/>
</dbReference>
<dbReference type="GeneID" id="100368722"/>
<dbReference type="Pfam" id="PF01758">
    <property type="entry name" value="SBF"/>
    <property type="match status" value="1"/>
</dbReference>
<evidence type="ECO:0000313" key="8">
    <source>
        <dbReference type="Proteomes" id="UP000694865"/>
    </source>
</evidence>
<dbReference type="Proteomes" id="UP000694865">
    <property type="component" value="Unplaced"/>
</dbReference>
<comment type="subcellular location">
    <subcellularLocation>
        <location evidence="1">Membrane</location>
        <topology evidence="1">Multi-pass membrane protein</topology>
    </subcellularLocation>
</comment>
<dbReference type="InterPro" id="IPR002657">
    <property type="entry name" value="BilAc:Na_symport/Acr3"/>
</dbReference>
<keyword evidence="3 7" id="KW-0812">Transmembrane</keyword>
<dbReference type="PANTHER" id="PTHR10361">
    <property type="entry name" value="SODIUM-BILE ACID COTRANSPORTER"/>
    <property type="match status" value="1"/>
</dbReference>
<feature type="transmembrane region" description="Helical" evidence="7">
    <location>
        <begin position="193"/>
        <end position="214"/>
    </location>
</feature>
<evidence type="ECO:0000256" key="4">
    <source>
        <dbReference type="ARBA" id="ARBA00022847"/>
    </source>
</evidence>
<dbReference type="InterPro" id="IPR036259">
    <property type="entry name" value="MFS_trans_sf"/>
</dbReference>
<feature type="transmembrane region" description="Helical" evidence="7">
    <location>
        <begin position="65"/>
        <end position="88"/>
    </location>
</feature>
<reference evidence="9" key="1">
    <citation type="submission" date="2025-08" db="UniProtKB">
        <authorList>
            <consortium name="RefSeq"/>
        </authorList>
    </citation>
    <scope>IDENTIFICATION</scope>
    <source>
        <tissue evidence="9">Testes</tissue>
    </source>
</reference>
<accession>A0ABM0GN97</accession>
<protein>
    <submittedName>
        <fullName evidence="9">Ileal sodium/bile acid cotransporter-like</fullName>
    </submittedName>
</protein>
<feature type="transmembrane region" description="Helical" evidence="7">
    <location>
        <begin position="290"/>
        <end position="310"/>
    </location>
</feature>
<feature type="transmembrane region" description="Helical" evidence="7">
    <location>
        <begin position="258"/>
        <end position="278"/>
    </location>
</feature>
<dbReference type="InterPro" id="IPR038770">
    <property type="entry name" value="Na+/solute_symporter_sf"/>
</dbReference>
<dbReference type="SUPFAM" id="SSF103473">
    <property type="entry name" value="MFS general substrate transporter"/>
    <property type="match status" value="1"/>
</dbReference>
<dbReference type="RefSeq" id="XP_002733710.1">
    <property type="nucleotide sequence ID" value="XM_002733664.2"/>
</dbReference>
<gene>
    <name evidence="9" type="primary">LOC100368722</name>
</gene>
<name>A0ABM0GN97_SACKO</name>
<evidence type="ECO:0000256" key="6">
    <source>
        <dbReference type="ARBA" id="ARBA00023136"/>
    </source>
</evidence>
<organism evidence="8 9">
    <name type="scientific">Saccoglossus kowalevskii</name>
    <name type="common">Acorn worm</name>
    <dbReference type="NCBI Taxonomy" id="10224"/>
    <lineage>
        <taxon>Eukaryota</taxon>
        <taxon>Metazoa</taxon>
        <taxon>Hemichordata</taxon>
        <taxon>Enteropneusta</taxon>
        <taxon>Harrimaniidae</taxon>
        <taxon>Saccoglossus</taxon>
    </lineage>
</organism>
<evidence type="ECO:0000313" key="9">
    <source>
        <dbReference type="RefSeq" id="XP_002733710.1"/>
    </source>
</evidence>
<keyword evidence="6 7" id="KW-0472">Membrane</keyword>
<feature type="transmembrane region" description="Helical" evidence="7">
    <location>
        <begin position="221"/>
        <end position="243"/>
    </location>
</feature>
<feature type="transmembrane region" description="Helical" evidence="7">
    <location>
        <begin position="158"/>
        <end position="181"/>
    </location>
</feature>
<keyword evidence="4" id="KW-0813">Transport</keyword>
<evidence type="ECO:0000256" key="5">
    <source>
        <dbReference type="ARBA" id="ARBA00022989"/>
    </source>
</evidence>
<dbReference type="PANTHER" id="PTHR10361:SF28">
    <property type="entry name" value="P3 PROTEIN-RELATED"/>
    <property type="match status" value="1"/>
</dbReference>
<feature type="transmembrane region" description="Helical" evidence="7">
    <location>
        <begin position="322"/>
        <end position="343"/>
    </location>
</feature>
<evidence type="ECO:0000256" key="3">
    <source>
        <dbReference type="ARBA" id="ARBA00022692"/>
    </source>
</evidence>
<evidence type="ECO:0000256" key="2">
    <source>
        <dbReference type="ARBA" id="ARBA00006528"/>
    </source>
</evidence>
<sequence length="421" mass="46106">MAEGFNFTGLVKPSDLDADMDDFESFTELWVSALSGAVMGNASNSTGNATVEEWHMSPRIKALKLAQRTTVIIVALFVMIAMGCSITYDEIMSHLRRPVGVFIGFVCQYGMMPLIAFGLAHAFKLDFQYAIGVLVMACCPGGNMSNMLTYWLDGDLSLSICMTTCSTVVAFGMMPLSLFIYSKGWSDQELVIPYLQIFLALVGILAPVTVGFFIRYKSEHVAAVLSKVFNIISLIGVALINTFECIMRPNTFTDHPSLWLIGCILPATACTLSYILAMLAKMSKSQCRTVAVETGVQNVGLALTLMLLSYPNDRGRTTAFPAIYMVIEASFLFLMVPVGIMMSKRSKKEKDEKKDDEEMAQFTRDEAGVRVNVINGDTTAKTTVSNGKQYIDLSDTTSAISADVNGYKMKNGDTPLHETCV</sequence>
<keyword evidence="8" id="KW-1185">Reference proteome</keyword>
<evidence type="ECO:0000256" key="1">
    <source>
        <dbReference type="ARBA" id="ARBA00004141"/>
    </source>
</evidence>
<keyword evidence="5 7" id="KW-1133">Transmembrane helix</keyword>
<feature type="transmembrane region" description="Helical" evidence="7">
    <location>
        <begin position="129"/>
        <end position="151"/>
    </location>
</feature>
<evidence type="ECO:0000256" key="7">
    <source>
        <dbReference type="SAM" id="Phobius"/>
    </source>
</evidence>
<feature type="transmembrane region" description="Helical" evidence="7">
    <location>
        <begin position="100"/>
        <end position="123"/>
    </location>
</feature>
<proteinExistence type="inferred from homology"/>
<dbReference type="Gene3D" id="1.20.1530.20">
    <property type="match status" value="1"/>
</dbReference>